<dbReference type="Pfam" id="PF14832">
    <property type="entry name" value="Tautomerase_3"/>
    <property type="match status" value="1"/>
</dbReference>
<keyword evidence="3" id="KW-1185">Reference proteome</keyword>
<reference evidence="2" key="2">
    <citation type="journal article" date="2023" name="IMA Fungus">
        <title>Comparative genomic study of the Penicillium genus elucidates a diverse pangenome and 15 lateral gene transfer events.</title>
        <authorList>
            <person name="Petersen C."/>
            <person name="Sorensen T."/>
            <person name="Nielsen M.R."/>
            <person name="Sondergaard T.E."/>
            <person name="Sorensen J.L."/>
            <person name="Fitzpatrick D.A."/>
            <person name="Frisvad J.C."/>
            <person name="Nielsen K.L."/>
        </authorList>
    </citation>
    <scope>NUCLEOTIDE SEQUENCE</scope>
    <source>
        <strain evidence="2">IBT 17660</strain>
    </source>
</reference>
<gene>
    <name evidence="2" type="ORF">N7530_011870</name>
</gene>
<proteinExistence type="predicted"/>
<evidence type="ECO:0000259" key="1">
    <source>
        <dbReference type="Pfam" id="PF14832"/>
    </source>
</evidence>
<feature type="domain" description="Tautomerase cis-CaaD-like" evidence="1">
    <location>
        <begin position="1"/>
        <end position="124"/>
    </location>
</feature>
<organism evidence="2 3">
    <name type="scientific">Penicillium desertorum</name>
    <dbReference type="NCBI Taxonomy" id="1303715"/>
    <lineage>
        <taxon>Eukaryota</taxon>
        <taxon>Fungi</taxon>
        <taxon>Dikarya</taxon>
        <taxon>Ascomycota</taxon>
        <taxon>Pezizomycotina</taxon>
        <taxon>Eurotiomycetes</taxon>
        <taxon>Eurotiomycetidae</taxon>
        <taxon>Eurotiales</taxon>
        <taxon>Aspergillaceae</taxon>
        <taxon>Penicillium</taxon>
    </lineage>
</organism>
<dbReference type="AlphaFoldDB" id="A0A9X0BG03"/>
<reference evidence="2" key="1">
    <citation type="submission" date="2022-12" db="EMBL/GenBank/DDBJ databases">
        <authorList>
            <person name="Petersen C."/>
        </authorList>
    </citation>
    <scope>NUCLEOTIDE SEQUENCE</scope>
    <source>
        <strain evidence="2">IBT 17660</strain>
    </source>
</reference>
<dbReference type="EMBL" id="JAPWDO010000009">
    <property type="protein sequence ID" value="KAJ5456596.1"/>
    <property type="molecule type" value="Genomic_DNA"/>
</dbReference>
<dbReference type="Proteomes" id="UP001147760">
    <property type="component" value="Unassembled WGS sequence"/>
</dbReference>
<name>A0A9X0BG03_9EURO</name>
<evidence type="ECO:0000313" key="3">
    <source>
        <dbReference type="Proteomes" id="UP001147760"/>
    </source>
</evidence>
<dbReference type="OrthoDB" id="2129288at2759"/>
<dbReference type="Gene3D" id="3.30.429.10">
    <property type="entry name" value="Macrophage Migration Inhibitory Factor"/>
    <property type="match status" value="1"/>
</dbReference>
<protein>
    <recommendedName>
        <fullName evidence="1">Tautomerase cis-CaaD-like domain-containing protein</fullName>
    </recommendedName>
</protein>
<evidence type="ECO:0000313" key="2">
    <source>
        <dbReference type="EMBL" id="KAJ5456596.1"/>
    </source>
</evidence>
<accession>A0A9X0BG03</accession>
<sequence>MPTWDIKHSPNTITAAEKEQLAKSITSLYVSHGLSAFYVQVHFSEDIPGTAFVGANLMPTLQGDEAKRRFLADVDEILNPVFEPKGMDWEYFIAEASRDLWKMNGLVPPEPGSEGEKKWAELNKAVKL</sequence>
<dbReference type="InterPro" id="IPR028116">
    <property type="entry name" value="Cis-CaaD-like"/>
</dbReference>
<comment type="caution">
    <text evidence="2">The sequence shown here is derived from an EMBL/GenBank/DDBJ whole genome shotgun (WGS) entry which is preliminary data.</text>
</comment>
<dbReference type="InterPro" id="IPR014347">
    <property type="entry name" value="Tautomerase/MIF_sf"/>
</dbReference>